<evidence type="ECO:0000313" key="1">
    <source>
        <dbReference type="EMBL" id="SOQ44955.1"/>
    </source>
</evidence>
<reference evidence="1" key="1">
    <citation type="submission" date="2016-07" db="EMBL/GenBank/DDBJ databases">
        <authorList>
            <person name="Bretaudeau A."/>
        </authorList>
    </citation>
    <scope>NUCLEOTIDE SEQUENCE</scope>
    <source>
        <strain evidence="1">Rice</strain>
        <tissue evidence="1">Whole body</tissue>
    </source>
</reference>
<dbReference type="AlphaFoldDB" id="A0A2H1VVU3"/>
<proteinExistence type="predicted"/>
<organism evidence="1">
    <name type="scientific">Spodoptera frugiperda</name>
    <name type="common">Fall armyworm</name>
    <dbReference type="NCBI Taxonomy" id="7108"/>
    <lineage>
        <taxon>Eukaryota</taxon>
        <taxon>Metazoa</taxon>
        <taxon>Ecdysozoa</taxon>
        <taxon>Arthropoda</taxon>
        <taxon>Hexapoda</taxon>
        <taxon>Insecta</taxon>
        <taxon>Pterygota</taxon>
        <taxon>Neoptera</taxon>
        <taxon>Endopterygota</taxon>
        <taxon>Lepidoptera</taxon>
        <taxon>Glossata</taxon>
        <taxon>Ditrysia</taxon>
        <taxon>Noctuoidea</taxon>
        <taxon>Noctuidae</taxon>
        <taxon>Amphipyrinae</taxon>
        <taxon>Spodoptera</taxon>
    </lineage>
</organism>
<accession>A0A2H1VVU3</accession>
<protein>
    <submittedName>
        <fullName evidence="1">SFRICE_016750</fullName>
    </submittedName>
</protein>
<name>A0A2H1VVU3_SPOFR</name>
<dbReference type="EMBL" id="ODYU01004748">
    <property type="protein sequence ID" value="SOQ44955.1"/>
    <property type="molecule type" value="Genomic_DNA"/>
</dbReference>
<sequence length="88" mass="9912">MTSPALGEAKACIRLLLIKNHPVPTPAFRARSPEIQNLLACNSPDYRCVAECSLVILFYPKEIQHPFCYTKNAVVEVDHIIIIISYEI</sequence>
<gene>
    <name evidence="1" type="ORF">SFRICE_016750</name>
</gene>